<dbReference type="InterPro" id="IPR001610">
    <property type="entry name" value="PAC"/>
</dbReference>
<dbReference type="NCBIfam" id="TIGR00229">
    <property type="entry name" value="sensory_box"/>
    <property type="match status" value="1"/>
</dbReference>
<keyword evidence="2" id="KW-0418">Kinase</keyword>
<evidence type="ECO:0000313" key="10">
    <source>
        <dbReference type="Proteomes" id="UP000315995"/>
    </source>
</evidence>
<evidence type="ECO:0000313" key="9">
    <source>
        <dbReference type="EMBL" id="QDG52231.1"/>
    </source>
</evidence>
<dbReference type="InterPro" id="IPR005467">
    <property type="entry name" value="His_kinase_dom"/>
</dbReference>
<dbReference type="Gene3D" id="1.20.5.1930">
    <property type="match status" value="1"/>
</dbReference>
<protein>
    <submittedName>
        <fullName evidence="9">PAS domain S-box protein</fullName>
    </submittedName>
</protein>
<evidence type="ECO:0000259" key="6">
    <source>
        <dbReference type="PROSITE" id="PS50109"/>
    </source>
</evidence>
<dbReference type="PANTHER" id="PTHR24421">
    <property type="entry name" value="NITRATE/NITRITE SENSOR PROTEIN NARX-RELATED"/>
    <property type="match status" value="1"/>
</dbReference>
<name>A0A4Y6PV55_PERCE</name>
<dbReference type="InterPro" id="IPR013655">
    <property type="entry name" value="PAS_fold_3"/>
</dbReference>
<dbReference type="Pfam" id="PF02518">
    <property type="entry name" value="HATPase_c"/>
    <property type="match status" value="1"/>
</dbReference>
<evidence type="ECO:0000256" key="4">
    <source>
        <dbReference type="SAM" id="Coils"/>
    </source>
</evidence>
<dbReference type="Proteomes" id="UP000315995">
    <property type="component" value="Chromosome"/>
</dbReference>
<dbReference type="Gene3D" id="3.30.565.10">
    <property type="entry name" value="Histidine kinase-like ATPase, C-terminal domain"/>
    <property type="match status" value="1"/>
</dbReference>
<dbReference type="GO" id="GO:0046983">
    <property type="term" value="F:protein dimerization activity"/>
    <property type="evidence" value="ECO:0007669"/>
    <property type="project" value="InterPro"/>
</dbReference>
<dbReference type="CDD" id="cd16917">
    <property type="entry name" value="HATPase_UhpB-NarQ-NarX-like"/>
    <property type="match status" value="1"/>
</dbReference>
<dbReference type="PROSITE" id="PS50113">
    <property type="entry name" value="PAC"/>
    <property type="match status" value="1"/>
</dbReference>
<dbReference type="InterPro" id="IPR011712">
    <property type="entry name" value="Sig_transdc_His_kin_sub3_dim/P"/>
</dbReference>
<evidence type="ECO:0000259" key="8">
    <source>
        <dbReference type="PROSITE" id="PS50113"/>
    </source>
</evidence>
<feature type="domain" description="Histidine kinase" evidence="6">
    <location>
        <begin position="224"/>
        <end position="413"/>
    </location>
</feature>
<evidence type="ECO:0000259" key="7">
    <source>
        <dbReference type="PROSITE" id="PS50112"/>
    </source>
</evidence>
<dbReference type="SMART" id="SM00387">
    <property type="entry name" value="HATPase_c"/>
    <property type="match status" value="1"/>
</dbReference>
<dbReference type="SUPFAM" id="SSF55785">
    <property type="entry name" value="PYP-like sensor domain (PAS domain)"/>
    <property type="match status" value="1"/>
</dbReference>
<evidence type="ECO:0000256" key="3">
    <source>
        <dbReference type="ARBA" id="ARBA00023012"/>
    </source>
</evidence>
<dbReference type="InterPro" id="IPR036890">
    <property type="entry name" value="HATPase_C_sf"/>
</dbReference>
<dbReference type="GO" id="GO:0016020">
    <property type="term" value="C:membrane"/>
    <property type="evidence" value="ECO:0007669"/>
    <property type="project" value="InterPro"/>
</dbReference>
<dbReference type="Pfam" id="PF08447">
    <property type="entry name" value="PAS_3"/>
    <property type="match status" value="1"/>
</dbReference>
<accession>A0A4Y6PV55</accession>
<evidence type="ECO:0000256" key="2">
    <source>
        <dbReference type="ARBA" id="ARBA00022777"/>
    </source>
</evidence>
<dbReference type="AlphaFoldDB" id="A0A4Y6PV55"/>
<feature type="domain" description="PAS" evidence="7">
    <location>
        <begin position="98"/>
        <end position="143"/>
    </location>
</feature>
<dbReference type="PANTHER" id="PTHR24421:SF59">
    <property type="entry name" value="OXYGEN SENSOR HISTIDINE KINASE NREB"/>
    <property type="match status" value="1"/>
</dbReference>
<dbReference type="CDD" id="cd00130">
    <property type="entry name" value="PAS"/>
    <property type="match status" value="1"/>
</dbReference>
<proteinExistence type="predicted"/>
<sequence>MEFSRSQIVAIYAVAAGLWIVVSDQMVSAQSVAGQTVKGLVFVGITSALLFFLIGSQRAKRKRLIGELQETQRRYEAAERIGRIGHWEYDVTDGTLSWSPHVPRLFQLDPTRTTGLMDRFYDRLHPDDVDFVQERLESSLETGEEFDTDYRIMFEDGEIRWFHANAKVENGDDGEPRWLRGTVQDVTERVQLDRQHQQATQRIQRLMRAVTVAQEEERERIAREIHDELGQTLTGLTFGLRALKEHADGSATELIDQMAAEVKEATVTIGKLASSLRPPLLDQFGLIAALEQLCREASERYNIECDFEEQGTENWRVNPNVAIQVFRVAQEALTNVARHAEAHHATVCFETGAGSGQMLVRDDGKGFDPERTVQRSSFGIQGMRERAALIGGKLQIDSSSQGTTVRLELPLEEN</sequence>
<keyword evidence="5" id="KW-0472">Membrane</keyword>
<dbReference type="InterPro" id="IPR000014">
    <property type="entry name" value="PAS"/>
</dbReference>
<dbReference type="InterPro" id="IPR050482">
    <property type="entry name" value="Sensor_HK_TwoCompSys"/>
</dbReference>
<dbReference type="EMBL" id="CP041186">
    <property type="protein sequence ID" value="QDG52231.1"/>
    <property type="molecule type" value="Genomic_DNA"/>
</dbReference>
<feature type="transmembrane region" description="Helical" evidence="5">
    <location>
        <begin position="39"/>
        <end position="55"/>
    </location>
</feature>
<keyword evidence="5" id="KW-0812">Transmembrane</keyword>
<feature type="coiled-coil region" evidence="4">
    <location>
        <begin position="189"/>
        <end position="216"/>
    </location>
</feature>
<dbReference type="OrthoDB" id="6231at2"/>
<dbReference type="Pfam" id="PF07730">
    <property type="entry name" value="HisKA_3"/>
    <property type="match status" value="1"/>
</dbReference>
<reference evidence="9 10" key="1">
    <citation type="submission" date="2019-06" db="EMBL/GenBank/DDBJ databases">
        <title>Persicimonas caeni gen. nov., sp. nov., a predatory bacterium isolated from solar saltern.</title>
        <authorList>
            <person name="Wang S."/>
        </authorList>
    </citation>
    <scope>NUCLEOTIDE SEQUENCE [LARGE SCALE GENOMIC DNA]</scope>
    <source>
        <strain evidence="9 10">YN101</strain>
    </source>
</reference>
<keyword evidence="10" id="KW-1185">Reference proteome</keyword>
<dbReference type="InterPro" id="IPR000700">
    <property type="entry name" value="PAS-assoc_C"/>
</dbReference>
<organism evidence="9 10">
    <name type="scientific">Persicimonas caeni</name>
    <dbReference type="NCBI Taxonomy" id="2292766"/>
    <lineage>
        <taxon>Bacteria</taxon>
        <taxon>Deltaproteobacteria</taxon>
        <taxon>Bradymonadales</taxon>
        <taxon>Bradymonadaceae</taxon>
        <taxon>Persicimonas</taxon>
    </lineage>
</organism>
<evidence type="ECO:0000256" key="1">
    <source>
        <dbReference type="ARBA" id="ARBA00022679"/>
    </source>
</evidence>
<dbReference type="SMART" id="SM00086">
    <property type="entry name" value="PAC"/>
    <property type="match status" value="1"/>
</dbReference>
<dbReference type="Gene3D" id="3.30.450.20">
    <property type="entry name" value="PAS domain"/>
    <property type="match status" value="1"/>
</dbReference>
<gene>
    <name evidence="9" type="ORF">FIV42_16240</name>
</gene>
<dbReference type="PROSITE" id="PS50109">
    <property type="entry name" value="HIS_KIN"/>
    <property type="match status" value="1"/>
</dbReference>
<dbReference type="PROSITE" id="PS50112">
    <property type="entry name" value="PAS"/>
    <property type="match status" value="1"/>
</dbReference>
<keyword evidence="5" id="KW-1133">Transmembrane helix</keyword>
<dbReference type="GO" id="GO:0000155">
    <property type="term" value="F:phosphorelay sensor kinase activity"/>
    <property type="evidence" value="ECO:0007669"/>
    <property type="project" value="InterPro"/>
</dbReference>
<keyword evidence="1" id="KW-0808">Transferase</keyword>
<dbReference type="SUPFAM" id="SSF55874">
    <property type="entry name" value="ATPase domain of HSP90 chaperone/DNA topoisomerase II/histidine kinase"/>
    <property type="match status" value="1"/>
</dbReference>
<dbReference type="InterPro" id="IPR035965">
    <property type="entry name" value="PAS-like_dom_sf"/>
</dbReference>
<dbReference type="InterPro" id="IPR003594">
    <property type="entry name" value="HATPase_dom"/>
</dbReference>
<keyword evidence="3" id="KW-0902">Two-component regulatory system</keyword>
<accession>A0A5B8YAL4</accession>
<feature type="domain" description="PAC" evidence="8">
    <location>
        <begin position="146"/>
        <end position="198"/>
    </location>
</feature>
<dbReference type="Gene3D" id="2.10.70.100">
    <property type="match status" value="1"/>
</dbReference>
<keyword evidence="4" id="KW-0175">Coiled coil</keyword>
<evidence type="ECO:0000256" key="5">
    <source>
        <dbReference type="SAM" id="Phobius"/>
    </source>
</evidence>